<keyword evidence="2" id="KW-1185">Reference proteome</keyword>
<gene>
    <name evidence="1" type="ORF">Patl1_13929</name>
</gene>
<organism evidence="1 2">
    <name type="scientific">Pistacia atlantica</name>
    <dbReference type="NCBI Taxonomy" id="434234"/>
    <lineage>
        <taxon>Eukaryota</taxon>
        <taxon>Viridiplantae</taxon>
        <taxon>Streptophyta</taxon>
        <taxon>Embryophyta</taxon>
        <taxon>Tracheophyta</taxon>
        <taxon>Spermatophyta</taxon>
        <taxon>Magnoliopsida</taxon>
        <taxon>eudicotyledons</taxon>
        <taxon>Gunneridae</taxon>
        <taxon>Pentapetalae</taxon>
        <taxon>rosids</taxon>
        <taxon>malvids</taxon>
        <taxon>Sapindales</taxon>
        <taxon>Anacardiaceae</taxon>
        <taxon>Pistacia</taxon>
    </lineage>
</organism>
<comment type="caution">
    <text evidence="1">The sequence shown here is derived from an EMBL/GenBank/DDBJ whole genome shotgun (WGS) entry which is preliminary data.</text>
</comment>
<dbReference type="EMBL" id="CM047904">
    <property type="protein sequence ID" value="KAJ0091577.1"/>
    <property type="molecule type" value="Genomic_DNA"/>
</dbReference>
<dbReference type="Proteomes" id="UP001164250">
    <property type="component" value="Chromosome 8"/>
</dbReference>
<protein>
    <submittedName>
        <fullName evidence="1">Uncharacterized protein</fullName>
    </submittedName>
</protein>
<proteinExistence type="predicted"/>
<evidence type="ECO:0000313" key="2">
    <source>
        <dbReference type="Proteomes" id="UP001164250"/>
    </source>
</evidence>
<name>A0ACC1AXZ3_9ROSI</name>
<reference evidence="2" key="1">
    <citation type="journal article" date="2023" name="G3 (Bethesda)">
        <title>Genome assembly and association tests identify interacting loci associated with vigor, precocity, and sex in interspecific pistachio rootstocks.</title>
        <authorList>
            <person name="Palmer W."/>
            <person name="Jacygrad E."/>
            <person name="Sagayaradj S."/>
            <person name="Cavanaugh K."/>
            <person name="Han R."/>
            <person name="Bertier L."/>
            <person name="Beede B."/>
            <person name="Kafkas S."/>
            <person name="Golino D."/>
            <person name="Preece J."/>
            <person name="Michelmore R."/>
        </authorList>
    </citation>
    <scope>NUCLEOTIDE SEQUENCE [LARGE SCALE GENOMIC DNA]</scope>
</reference>
<evidence type="ECO:0000313" key="1">
    <source>
        <dbReference type="EMBL" id="KAJ0091577.1"/>
    </source>
</evidence>
<sequence>MGAKSVQELSISDQDLPQNYIYKGSDFGLLDASLPFMEVPIIDFGLLTSPSSSIEELEKLRSALSSWGFFQAVNHGMEITYLDKVREVTEQFFALPQETKQKYHREDDSTEGYGNDMIITENQTLDWSDRLFLTVNPQERRQLRFWPEYPETFREILNEYTMKLQVMTEVLLKAMAGSLNLEENSFLDMFGEQLQALIIARFNFYPPCPRPDTVLGCKPHADGTALTILLQDKEVEGLQVQKDNQWYRVPVIPEALVINLGDQGEIMSNGIFKSPVHRVVTNKERERISLAVFFIPNSDKEIEPVNGLIDETRPRLYKKVKDYVSIYFQYYQRGRRPIEAAII</sequence>
<accession>A0ACC1AXZ3</accession>